<evidence type="ECO:0000256" key="1">
    <source>
        <dbReference type="ARBA" id="ARBA00022490"/>
    </source>
</evidence>
<reference evidence="7 8" key="1">
    <citation type="journal article" date="2011" name="Stand. Genomic Sci.">
        <title>Complete genome sequence of Deinococcus maricopensis type strain (LB-34).</title>
        <authorList>
            <person name="Pukall R."/>
            <person name="Zeytun A."/>
            <person name="Lucas S."/>
            <person name="Lapidus A."/>
            <person name="Hammon N."/>
            <person name="Deshpande S."/>
            <person name="Nolan M."/>
            <person name="Cheng J.F."/>
            <person name="Pitluck S."/>
            <person name="Liolios K."/>
            <person name="Pagani I."/>
            <person name="Mikhailova N."/>
            <person name="Ivanova N."/>
            <person name="Mavromatis K."/>
            <person name="Pati A."/>
            <person name="Tapia R."/>
            <person name="Han C."/>
            <person name="Goodwin L."/>
            <person name="Chen A."/>
            <person name="Palaniappan K."/>
            <person name="Land M."/>
            <person name="Hauser L."/>
            <person name="Chang Y.J."/>
            <person name="Jeffries C.D."/>
            <person name="Brambilla E.M."/>
            <person name="Rohde M."/>
            <person name="Goker M."/>
            <person name="Detter J.C."/>
            <person name="Woyke T."/>
            <person name="Bristow J."/>
            <person name="Eisen J.A."/>
            <person name="Markowitz V."/>
            <person name="Hugenholtz P."/>
            <person name="Kyrpides N.C."/>
            <person name="Klenk H.P."/>
        </authorList>
    </citation>
    <scope>NUCLEOTIDE SEQUENCE [LARGE SCALE GENOMIC DNA]</scope>
    <source>
        <strain evidence="8">DSM 21211 / LMG 22137 / NRRL B-23946 / LB-34</strain>
    </source>
</reference>
<reference evidence="8" key="2">
    <citation type="submission" date="2011-01" db="EMBL/GenBank/DDBJ databases">
        <title>The complete genome of Deinococcus maricopensis DSM 21211.</title>
        <authorList>
            <consortium name="US DOE Joint Genome Institute (JGI-PGF)"/>
            <person name="Lucas S."/>
            <person name="Copeland A."/>
            <person name="Lapidus A."/>
            <person name="Goodwin L."/>
            <person name="Pitluck S."/>
            <person name="Kyrpides N."/>
            <person name="Mavromatis K."/>
            <person name="Pagani I."/>
            <person name="Ivanova N."/>
            <person name="Ovchinnikova G."/>
            <person name="Zeytun A."/>
            <person name="Detter J.C."/>
            <person name="Han C."/>
            <person name="Land M."/>
            <person name="Hauser L."/>
            <person name="Markowitz V."/>
            <person name="Cheng J.-F."/>
            <person name="Hugenholtz P."/>
            <person name="Woyke T."/>
            <person name="Wu D."/>
            <person name="Pukall R."/>
            <person name="Gehrich-Schroeter G."/>
            <person name="Brambilla E."/>
            <person name="Klenk H.-P."/>
            <person name="Eisen J.A."/>
        </authorList>
    </citation>
    <scope>NUCLEOTIDE SEQUENCE [LARGE SCALE GENOMIC DNA]</scope>
    <source>
        <strain evidence="8">DSM 21211 / LMG 22137 / NRRL B-23946 / LB-34</strain>
    </source>
</reference>
<keyword evidence="3 5" id="KW-0378">Hydrolase</keyword>
<evidence type="ECO:0000313" key="8">
    <source>
        <dbReference type="Proteomes" id="UP000008635"/>
    </source>
</evidence>
<dbReference type="EMBL" id="CP002454">
    <property type="protein sequence ID" value="ADV68531.1"/>
    <property type="molecule type" value="Genomic_DNA"/>
</dbReference>
<feature type="binding site" evidence="5">
    <location>
        <position position="157"/>
    </location>
    <ligand>
        <name>Zn(2+)</name>
        <dbReference type="ChEBI" id="CHEBI:29105"/>
    </ligand>
</feature>
<dbReference type="AlphaFoldDB" id="E8UBU2"/>
<feature type="binding site" evidence="5">
    <location>
        <position position="161"/>
    </location>
    <ligand>
        <name>Zn(2+)</name>
        <dbReference type="ChEBI" id="CHEBI:29105"/>
    </ligand>
</feature>
<keyword evidence="2 5" id="KW-0479">Metal-binding</keyword>
<evidence type="ECO:0000256" key="5">
    <source>
        <dbReference type="HAMAP-Rule" id="MF_01256"/>
    </source>
</evidence>
<dbReference type="InterPro" id="IPR034660">
    <property type="entry name" value="DinB/YfiT-like"/>
</dbReference>
<comment type="similarity">
    <text evidence="5">Belongs to the metal hydrolase YfiT family.</text>
</comment>
<sequence length="174" mass="18982" precursor="true">MTDERYPIGPAPHGSPPTPAERAVLIAALRALPGEFRAALNGLTDAQLNTPYRDGGWTLRQLAHHVPDSHLNAYIRMKLALTEDAPVIKPYDEGAWAALPDSHGDIRVSLALLDALHARWATLLDGLTDAQWTRAFVHPDAPAPVPLGAALATYVWHGRHHTAHVTRWRARTGA</sequence>
<evidence type="ECO:0000256" key="3">
    <source>
        <dbReference type="ARBA" id="ARBA00022801"/>
    </source>
</evidence>
<dbReference type="NCBIfam" id="NF009807">
    <property type="entry name" value="PRK13291.1"/>
    <property type="match status" value="1"/>
</dbReference>
<comment type="subunit">
    <text evidence="5">Homodimer.</text>
</comment>
<comment type="function">
    <text evidence="5">Possible metal-dependent hydrolase.</text>
</comment>
<dbReference type="InterPro" id="IPR024775">
    <property type="entry name" value="DinB-like"/>
</dbReference>
<dbReference type="RefSeq" id="WP_013558035.1">
    <property type="nucleotide sequence ID" value="NC_014958.1"/>
</dbReference>
<evidence type="ECO:0000256" key="2">
    <source>
        <dbReference type="ARBA" id="ARBA00022723"/>
    </source>
</evidence>
<dbReference type="GO" id="GO:0005737">
    <property type="term" value="C:cytoplasm"/>
    <property type="evidence" value="ECO:0007669"/>
    <property type="project" value="UniProtKB-SubCell"/>
</dbReference>
<comment type="cofactor">
    <cofactor evidence="5">
        <name>Zn(2+)</name>
        <dbReference type="ChEBI" id="CHEBI:29105"/>
    </cofactor>
    <text evidence="5">Binds 1 zinc ion per subunit.</text>
</comment>
<dbReference type="KEGG" id="dmr:Deima_2902"/>
<feature type="domain" description="DinB-like" evidence="6">
    <location>
        <begin position="29"/>
        <end position="164"/>
    </location>
</feature>
<evidence type="ECO:0000313" key="7">
    <source>
        <dbReference type="EMBL" id="ADV68531.1"/>
    </source>
</evidence>
<dbReference type="InterPro" id="IPR023774">
    <property type="entry name" value="Put_metal_dep_hydrolase_YfiT"/>
</dbReference>
<dbReference type="HOGENOM" id="CLU_105789_1_0_0"/>
<dbReference type="eggNOG" id="COG2318">
    <property type="taxonomic scope" value="Bacteria"/>
</dbReference>
<evidence type="ECO:0000256" key="4">
    <source>
        <dbReference type="ARBA" id="ARBA00022833"/>
    </source>
</evidence>
<evidence type="ECO:0000259" key="6">
    <source>
        <dbReference type="Pfam" id="PF12867"/>
    </source>
</evidence>
<protein>
    <recommendedName>
        <fullName evidence="5">Putative metal-dependent hydrolase Deima_2902</fullName>
        <ecNumber evidence="5">3.-.-.-</ecNumber>
    </recommendedName>
</protein>
<dbReference type="GO" id="GO:0016787">
    <property type="term" value="F:hydrolase activity"/>
    <property type="evidence" value="ECO:0007669"/>
    <property type="project" value="UniProtKB-UniRule"/>
</dbReference>
<accession>E8UBU2</accession>
<dbReference type="OrthoDB" id="9796039at2"/>
<name>E8UBU2_DEIML</name>
<dbReference type="STRING" id="709986.Deima_2902"/>
<gene>
    <name evidence="7" type="ordered locus">Deima_2902</name>
</gene>
<dbReference type="Pfam" id="PF12867">
    <property type="entry name" value="DinB_2"/>
    <property type="match status" value="1"/>
</dbReference>
<keyword evidence="4 5" id="KW-0862">Zinc</keyword>
<dbReference type="Gene3D" id="1.20.120.450">
    <property type="entry name" value="dinb family like domain"/>
    <property type="match status" value="1"/>
</dbReference>
<comment type="subcellular location">
    <subcellularLocation>
        <location evidence="5">Cytoplasm</location>
    </subcellularLocation>
</comment>
<feature type="binding site" evidence="5">
    <location>
        <position position="65"/>
    </location>
    <ligand>
        <name>Zn(2+)</name>
        <dbReference type="ChEBI" id="CHEBI:29105"/>
    </ligand>
</feature>
<dbReference type="GO" id="GO:0008270">
    <property type="term" value="F:zinc ion binding"/>
    <property type="evidence" value="ECO:0007669"/>
    <property type="project" value="UniProtKB-UniRule"/>
</dbReference>
<dbReference type="EC" id="3.-.-.-" evidence="5"/>
<organism evidence="7 8">
    <name type="scientific">Deinococcus maricopensis (strain DSM 21211 / LMG 22137 / NRRL B-23946 / LB-34)</name>
    <dbReference type="NCBI Taxonomy" id="709986"/>
    <lineage>
        <taxon>Bacteria</taxon>
        <taxon>Thermotogati</taxon>
        <taxon>Deinococcota</taxon>
        <taxon>Deinococci</taxon>
        <taxon>Deinococcales</taxon>
        <taxon>Deinococcaceae</taxon>
        <taxon>Deinococcus</taxon>
    </lineage>
</organism>
<dbReference type="SUPFAM" id="SSF109854">
    <property type="entry name" value="DinB/YfiT-like putative metalloenzymes"/>
    <property type="match status" value="1"/>
</dbReference>
<dbReference type="Proteomes" id="UP000008635">
    <property type="component" value="Chromosome"/>
</dbReference>
<proteinExistence type="inferred from homology"/>
<dbReference type="HAMAP" id="MF_01256">
    <property type="entry name" value="YfiT_hydrol"/>
    <property type="match status" value="1"/>
</dbReference>
<keyword evidence="1 5" id="KW-0963">Cytoplasm</keyword>
<keyword evidence="8" id="KW-1185">Reference proteome</keyword>